<evidence type="ECO:0000313" key="2">
    <source>
        <dbReference type="Proteomes" id="UP000049979"/>
    </source>
</evidence>
<name>A0A0M6WEZ0_9FIRM</name>
<gene>
    <name evidence="1" type="ORF">M72_02451</name>
</gene>
<dbReference type="AlphaFoldDB" id="A0A0M6WEZ0"/>
<dbReference type="Proteomes" id="UP000049979">
    <property type="component" value="Unassembled WGS sequence"/>
</dbReference>
<keyword evidence="2" id="KW-1185">Reference proteome</keyword>
<proteinExistence type="predicted"/>
<dbReference type="EMBL" id="CVRR01000005">
    <property type="protein sequence ID" value="CRL33572.1"/>
    <property type="molecule type" value="Genomic_DNA"/>
</dbReference>
<sequence length="39" mass="4543">MLPAFPFQRLANETYINGLLLLFCKNLEMKVTQLSVEEK</sequence>
<evidence type="ECO:0000313" key="1">
    <source>
        <dbReference type="EMBL" id="CRL33572.1"/>
    </source>
</evidence>
<protein>
    <submittedName>
        <fullName evidence="1">Uncharacterized protein</fullName>
    </submittedName>
</protein>
<organism evidence="1 2">
    <name type="scientific">Roseburia faecis</name>
    <dbReference type="NCBI Taxonomy" id="301302"/>
    <lineage>
        <taxon>Bacteria</taxon>
        <taxon>Bacillati</taxon>
        <taxon>Bacillota</taxon>
        <taxon>Clostridia</taxon>
        <taxon>Lachnospirales</taxon>
        <taxon>Lachnospiraceae</taxon>
        <taxon>Roseburia</taxon>
    </lineage>
</organism>
<reference evidence="2" key="1">
    <citation type="submission" date="2015-05" db="EMBL/GenBank/DDBJ databases">
        <authorList>
            <consortium name="Pathogen Informatics"/>
        </authorList>
    </citation>
    <scope>NUCLEOTIDE SEQUENCE [LARGE SCALE GENOMIC DNA]</scope>
    <source>
        <strain evidence="2">M72</strain>
    </source>
</reference>
<accession>A0A0M6WEZ0</accession>